<protein>
    <submittedName>
        <fullName evidence="1">Uncharacterized protein</fullName>
    </submittedName>
</protein>
<gene>
    <name evidence="1" type="ORF">TREES_T100016014</name>
</gene>
<dbReference type="InParanoid" id="L9KL10"/>
<dbReference type="Proteomes" id="UP000011518">
    <property type="component" value="Unassembled WGS sequence"/>
</dbReference>
<reference evidence="2" key="1">
    <citation type="submission" date="2012-07" db="EMBL/GenBank/DDBJ databases">
        <title>Genome of the Chinese tree shrew, a rising model animal genetically related to primates.</title>
        <authorList>
            <person name="Zhang G."/>
            <person name="Fan Y."/>
            <person name="Yao Y."/>
            <person name="Huang Z."/>
        </authorList>
    </citation>
    <scope>NUCLEOTIDE SEQUENCE [LARGE SCALE GENOMIC DNA]</scope>
</reference>
<proteinExistence type="predicted"/>
<organism evidence="1 2">
    <name type="scientific">Tupaia chinensis</name>
    <name type="common">Chinese tree shrew</name>
    <name type="synonym">Tupaia belangeri chinensis</name>
    <dbReference type="NCBI Taxonomy" id="246437"/>
    <lineage>
        <taxon>Eukaryota</taxon>
        <taxon>Metazoa</taxon>
        <taxon>Chordata</taxon>
        <taxon>Craniata</taxon>
        <taxon>Vertebrata</taxon>
        <taxon>Euteleostomi</taxon>
        <taxon>Mammalia</taxon>
        <taxon>Eutheria</taxon>
        <taxon>Euarchontoglires</taxon>
        <taxon>Scandentia</taxon>
        <taxon>Tupaiidae</taxon>
        <taxon>Tupaia</taxon>
    </lineage>
</organism>
<dbReference type="AlphaFoldDB" id="L9KL10"/>
<keyword evidence="2" id="KW-1185">Reference proteome</keyword>
<sequence>MPCRWRIRPALVCLGPCADFVFDGEDTAKLCGKGQTQGRLQQGRMMMRILPQGPFSMNAVLRVP</sequence>
<reference evidence="2" key="2">
    <citation type="journal article" date="2013" name="Nat. Commun.">
        <title>Genome of the Chinese tree shrew.</title>
        <authorList>
            <person name="Fan Y."/>
            <person name="Huang Z.Y."/>
            <person name="Cao C.C."/>
            <person name="Chen C.S."/>
            <person name="Chen Y.X."/>
            <person name="Fan D.D."/>
            <person name="He J."/>
            <person name="Hou H.L."/>
            <person name="Hu L."/>
            <person name="Hu X.T."/>
            <person name="Jiang X.T."/>
            <person name="Lai R."/>
            <person name="Lang Y.S."/>
            <person name="Liang B."/>
            <person name="Liao S.G."/>
            <person name="Mu D."/>
            <person name="Ma Y.Y."/>
            <person name="Niu Y.Y."/>
            <person name="Sun X.Q."/>
            <person name="Xia J.Q."/>
            <person name="Xiao J."/>
            <person name="Xiong Z.Q."/>
            <person name="Xu L."/>
            <person name="Yang L."/>
            <person name="Zhang Y."/>
            <person name="Zhao W."/>
            <person name="Zhao X.D."/>
            <person name="Zheng Y.T."/>
            <person name="Zhou J.M."/>
            <person name="Zhu Y.B."/>
            <person name="Zhang G.J."/>
            <person name="Wang J."/>
            <person name="Yao Y.G."/>
        </authorList>
    </citation>
    <scope>NUCLEOTIDE SEQUENCE [LARGE SCALE GENOMIC DNA]</scope>
</reference>
<name>L9KL10_TUPCH</name>
<accession>L9KL10</accession>
<evidence type="ECO:0000313" key="2">
    <source>
        <dbReference type="Proteomes" id="UP000011518"/>
    </source>
</evidence>
<evidence type="ECO:0000313" key="1">
    <source>
        <dbReference type="EMBL" id="ELW63441.1"/>
    </source>
</evidence>
<dbReference type="EMBL" id="KB320776">
    <property type="protein sequence ID" value="ELW63441.1"/>
    <property type="molecule type" value="Genomic_DNA"/>
</dbReference>